<keyword evidence="12" id="KW-1185">Reference proteome</keyword>
<evidence type="ECO:0000256" key="9">
    <source>
        <dbReference type="HAMAP-Rule" id="MF_01924"/>
    </source>
</evidence>
<evidence type="ECO:0000256" key="6">
    <source>
        <dbReference type="ARBA" id="ARBA00022997"/>
    </source>
</evidence>
<evidence type="ECO:0000256" key="2">
    <source>
        <dbReference type="ARBA" id="ARBA00022670"/>
    </source>
</evidence>
<dbReference type="GO" id="GO:0160237">
    <property type="term" value="F:D-Ala-D-Ala dipeptidase activity"/>
    <property type="evidence" value="ECO:0007669"/>
    <property type="project" value="UniProtKB-EC"/>
</dbReference>
<dbReference type="InterPro" id="IPR009045">
    <property type="entry name" value="Zn_M74/Hedgehog-like"/>
</dbReference>
<name>A0A168KA87_9BACL</name>
<comment type="similarity">
    <text evidence="9 10">Belongs to the peptidase M15D family.</text>
</comment>
<dbReference type="GO" id="GO:0071555">
    <property type="term" value="P:cell wall organization"/>
    <property type="evidence" value="ECO:0007669"/>
    <property type="project" value="UniProtKB-KW"/>
</dbReference>
<proteinExistence type="inferred from homology"/>
<dbReference type="Gene3D" id="3.30.1380.10">
    <property type="match status" value="1"/>
</dbReference>
<keyword evidence="2 9" id="KW-0645">Protease</keyword>
<evidence type="ECO:0000256" key="7">
    <source>
        <dbReference type="ARBA" id="ARBA00023049"/>
    </source>
</evidence>
<keyword evidence="7 9" id="KW-0482">Metalloprotease</keyword>
<evidence type="ECO:0000256" key="8">
    <source>
        <dbReference type="ARBA" id="ARBA00023316"/>
    </source>
</evidence>
<evidence type="ECO:0000256" key="5">
    <source>
        <dbReference type="ARBA" id="ARBA00022833"/>
    </source>
</evidence>
<evidence type="ECO:0000313" key="12">
    <source>
        <dbReference type="Proteomes" id="UP000076967"/>
    </source>
</evidence>
<feature type="binding site" evidence="9">
    <location>
        <position position="129"/>
    </location>
    <ligand>
        <name>Zn(2+)</name>
        <dbReference type="ChEBI" id="CHEBI:29105"/>
        <note>catalytic</note>
    </ligand>
</feature>
<evidence type="ECO:0000256" key="1">
    <source>
        <dbReference type="ARBA" id="ARBA00001362"/>
    </source>
</evidence>
<gene>
    <name evidence="11" type="ORF">PGLA_15400</name>
</gene>
<feature type="active site" description="Proton donor/acceptor" evidence="9">
    <location>
        <position position="194"/>
    </location>
</feature>
<dbReference type="EMBL" id="LVJH01000027">
    <property type="protein sequence ID" value="OAB41764.1"/>
    <property type="molecule type" value="Genomic_DNA"/>
</dbReference>
<sequence length="215" mass="24815">MVVPELKVEKKNALPKGFVYLDDIIPSAHYDIRYYGEYNFVGKRIDGYKAPLAIMSLKGATALKKVSDELEKKGYLLLIYDAYRPQKGVNDFVRWSKDAKDTKMKKEFYPLLNKRNLFNMGFISSKSGHTRGSTVDLSLVHKSTGKAVDMGGPFDFFGDISYHGTKLISKQQTANRNLLKNAMVKYGFKPYSKEWWHYSLMNEPFPKQYFNFDVE</sequence>
<dbReference type="GO" id="GO:0008270">
    <property type="term" value="F:zinc ion binding"/>
    <property type="evidence" value="ECO:0007669"/>
    <property type="project" value="UniProtKB-UniRule"/>
</dbReference>
<dbReference type="CDD" id="cd14817">
    <property type="entry name" value="D-Ala-D-Ala_dipeptidase_VanX"/>
    <property type="match status" value="1"/>
</dbReference>
<dbReference type="GO" id="GO:0006508">
    <property type="term" value="P:proteolysis"/>
    <property type="evidence" value="ECO:0007669"/>
    <property type="project" value="UniProtKB-KW"/>
</dbReference>
<dbReference type="GO" id="GO:0008237">
    <property type="term" value="F:metallopeptidase activity"/>
    <property type="evidence" value="ECO:0007669"/>
    <property type="project" value="UniProtKB-KW"/>
</dbReference>
<keyword evidence="3 9" id="KW-0479">Metal-binding</keyword>
<dbReference type="Proteomes" id="UP000076967">
    <property type="component" value="Unassembled WGS sequence"/>
</dbReference>
<accession>A0A168KA87</accession>
<dbReference type="SUPFAM" id="SSF55166">
    <property type="entry name" value="Hedgehog/DD-peptidase"/>
    <property type="match status" value="1"/>
</dbReference>
<dbReference type="PANTHER" id="PTHR43126">
    <property type="entry name" value="D-ALANYL-D-ALANINE DIPEPTIDASE"/>
    <property type="match status" value="1"/>
</dbReference>
<comment type="function">
    <text evidence="9 10">Catalyzes hydrolysis of the D-alanyl-D-alanine dipeptide.</text>
</comment>
<evidence type="ECO:0000256" key="3">
    <source>
        <dbReference type="ARBA" id="ARBA00022723"/>
    </source>
</evidence>
<evidence type="ECO:0000256" key="4">
    <source>
        <dbReference type="ARBA" id="ARBA00022801"/>
    </source>
</evidence>
<keyword evidence="8 10" id="KW-0961">Cell wall biogenesis/degradation</keyword>
<dbReference type="PIRSF" id="PIRSF026671">
    <property type="entry name" value="AA_dipeptidase"/>
    <property type="match status" value="1"/>
</dbReference>
<feature type="binding site" evidence="9">
    <location>
        <position position="136"/>
    </location>
    <ligand>
        <name>Zn(2+)</name>
        <dbReference type="ChEBI" id="CHEBI:29105"/>
        <note>catalytic</note>
    </ligand>
</feature>
<protein>
    <recommendedName>
        <fullName evidence="9 10">D-alanyl-D-alanine dipeptidase</fullName>
        <shortName evidence="9 10">D-Ala-D-Ala dipeptidase</shortName>
        <ecNumber evidence="9 10">3.4.13.22</ecNumber>
    </recommendedName>
</protein>
<dbReference type="EC" id="3.4.13.22" evidence="9 10"/>
<keyword evidence="5 9" id="KW-0862">Zinc</keyword>
<dbReference type="Pfam" id="PF01427">
    <property type="entry name" value="Peptidase_M15"/>
    <property type="match status" value="1"/>
</dbReference>
<evidence type="ECO:0000256" key="10">
    <source>
        <dbReference type="PIRNR" id="PIRNR026671"/>
    </source>
</evidence>
<comment type="cofactor">
    <cofactor evidence="9">
        <name>Zn(2+)</name>
        <dbReference type="ChEBI" id="CHEBI:29105"/>
    </cofactor>
    <text evidence="9">Binds 1 zinc ion per subunit.</text>
</comment>
<dbReference type="HAMAP" id="MF_01924">
    <property type="entry name" value="A_A_dipeptidase"/>
    <property type="match status" value="1"/>
</dbReference>
<evidence type="ECO:0000313" key="11">
    <source>
        <dbReference type="EMBL" id="OAB41764.1"/>
    </source>
</evidence>
<dbReference type="InterPro" id="IPR000755">
    <property type="entry name" value="A_A_dipeptidase"/>
</dbReference>
<comment type="caution">
    <text evidence="11">The sequence shown here is derived from an EMBL/GenBank/DDBJ whole genome shotgun (WGS) entry which is preliminary data.</text>
</comment>
<dbReference type="PANTHER" id="PTHR43126:SF1">
    <property type="entry name" value="D-ALANYL-D-ALANINE DIPEPTIDASE"/>
    <property type="match status" value="1"/>
</dbReference>
<dbReference type="STRING" id="494026.PGLA_15400"/>
<dbReference type="AlphaFoldDB" id="A0A168KA87"/>
<organism evidence="11 12">
    <name type="scientific">Paenibacillus glacialis</name>
    <dbReference type="NCBI Taxonomy" id="494026"/>
    <lineage>
        <taxon>Bacteria</taxon>
        <taxon>Bacillati</taxon>
        <taxon>Bacillota</taxon>
        <taxon>Bacilli</taxon>
        <taxon>Bacillales</taxon>
        <taxon>Paenibacillaceae</taxon>
        <taxon>Paenibacillus</taxon>
    </lineage>
</organism>
<feature type="binding site" evidence="9">
    <location>
        <position position="197"/>
    </location>
    <ligand>
        <name>Zn(2+)</name>
        <dbReference type="ChEBI" id="CHEBI:29105"/>
        <note>catalytic</note>
    </ligand>
</feature>
<comment type="catalytic activity">
    <reaction evidence="1 9 10">
        <text>D-alanyl-D-alanine + H2O = 2 D-alanine</text>
        <dbReference type="Rhea" id="RHEA:20661"/>
        <dbReference type="ChEBI" id="CHEBI:15377"/>
        <dbReference type="ChEBI" id="CHEBI:57416"/>
        <dbReference type="ChEBI" id="CHEBI:57822"/>
        <dbReference type="EC" id="3.4.13.22"/>
    </reaction>
</comment>
<reference evidence="11 12" key="1">
    <citation type="submission" date="2016-03" db="EMBL/GenBank/DDBJ databases">
        <title>Draft genome sequence of Paenibacillus glacialis DSM 22343.</title>
        <authorList>
            <person name="Shin S.-K."/>
            <person name="Yi H."/>
        </authorList>
    </citation>
    <scope>NUCLEOTIDE SEQUENCE [LARGE SCALE GENOMIC DNA]</scope>
    <source>
        <strain evidence="11 12">DSM 22343</strain>
    </source>
</reference>
<keyword evidence="6 9" id="KW-0224">Dipeptidase</keyword>
<keyword evidence="4 9" id="KW-0378">Hydrolase</keyword>
<feature type="site" description="Transition state stabilizer" evidence="9">
    <location>
        <position position="84"/>
    </location>
</feature>